<gene>
    <name evidence="3" type="primary">LOC113209232</name>
</gene>
<dbReference type="RefSeq" id="XP_052122330.1">
    <property type="nucleotide sequence ID" value="XM_052266370.1"/>
</dbReference>
<evidence type="ECO:0000256" key="1">
    <source>
        <dbReference type="SAM" id="SignalP"/>
    </source>
</evidence>
<proteinExistence type="predicted"/>
<feature type="chain" id="PRO_5039204883" evidence="1">
    <location>
        <begin position="21"/>
        <end position="173"/>
    </location>
</feature>
<keyword evidence="1" id="KW-0732">Signal</keyword>
<sequence length="173" mass="19295">MALILAAVLLALMNQTDVHGKSLNTFATYLHSRASTALQQKADLDNRASTASNKGGSAYATGGKQGRYIAYGTKFYNCDQSQLPTSDKPTWNWYLRFTHHFNPLKPEELQRFDGNVTGLERLDDSGWASCVDCASFKCVFMAEFWLLDIVNWHPQTTIIKLNDGVTTHQGASR</sequence>
<dbReference type="KEGG" id="foc:113209232"/>
<accession>A0A9C6WXN4</accession>
<reference evidence="3" key="1">
    <citation type="submission" date="2025-08" db="UniProtKB">
        <authorList>
            <consortium name="RefSeq"/>
        </authorList>
    </citation>
    <scope>IDENTIFICATION</scope>
    <source>
        <tissue evidence="3">Whole organism</tissue>
    </source>
</reference>
<feature type="signal peptide" evidence="1">
    <location>
        <begin position="1"/>
        <end position="20"/>
    </location>
</feature>
<keyword evidence="2" id="KW-1185">Reference proteome</keyword>
<evidence type="ECO:0000313" key="2">
    <source>
        <dbReference type="Proteomes" id="UP000504606"/>
    </source>
</evidence>
<name>A0A9C6WXN4_FRAOC</name>
<dbReference type="Proteomes" id="UP000504606">
    <property type="component" value="Unplaced"/>
</dbReference>
<protein>
    <submittedName>
        <fullName evidence="3">Uncharacterized protein LOC113209232 isoform X1</fullName>
    </submittedName>
</protein>
<evidence type="ECO:0000313" key="3">
    <source>
        <dbReference type="RefSeq" id="XP_052122330.1"/>
    </source>
</evidence>
<dbReference type="GeneID" id="113209232"/>
<organism evidence="2 3">
    <name type="scientific">Frankliniella occidentalis</name>
    <name type="common">Western flower thrips</name>
    <name type="synonym">Euthrips occidentalis</name>
    <dbReference type="NCBI Taxonomy" id="133901"/>
    <lineage>
        <taxon>Eukaryota</taxon>
        <taxon>Metazoa</taxon>
        <taxon>Ecdysozoa</taxon>
        <taxon>Arthropoda</taxon>
        <taxon>Hexapoda</taxon>
        <taxon>Insecta</taxon>
        <taxon>Pterygota</taxon>
        <taxon>Neoptera</taxon>
        <taxon>Paraneoptera</taxon>
        <taxon>Thysanoptera</taxon>
        <taxon>Terebrantia</taxon>
        <taxon>Thripoidea</taxon>
        <taxon>Thripidae</taxon>
        <taxon>Frankliniella</taxon>
    </lineage>
</organism>
<dbReference type="AlphaFoldDB" id="A0A9C6WXN4"/>